<dbReference type="AlphaFoldDB" id="A0A3D9BXY2"/>
<feature type="transmembrane region" description="Helical" evidence="9">
    <location>
        <begin position="32"/>
        <end position="55"/>
    </location>
</feature>
<feature type="region of interest" description="Disordered" evidence="8">
    <location>
        <begin position="104"/>
        <end position="131"/>
    </location>
</feature>
<keyword evidence="5 9" id="KW-1133">Transmembrane helix</keyword>
<evidence type="ECO:0000313" key="12">
    <source>
        <dbReference type="Proteomes" id="UP000257131"/>
    </source>
</evidence>
<feature type="compositionally biased region" description="Basic and acidic residues" evidence="8">
    <location>
        <begin position="179"/>
        <end position="188"/>
    </location>
</feature>
<feature type="region of interest" description="Disordered" evidence="8">
    <location>
        <begin position="1"/>
        <end position="30"/>
    </location>
</feature>
<dbReference type="InterPro" id="IPR025713">
    <property type="entry name" value="MotB-like_N_dom"/>
</dbReference>
<dbReference type="EMBL" id="QOHR01000002">
    <property type="protein sequence ID" value="REC58375.1"/>
    <property type="molecule type" value="Genomic_DNA"/>
</dbReference>
<keyword evidence="3" id="KW-1003">Cell membrane</keyword>
<evidence type="ECO:0000259" key="10">
    <source>
        <dbReference type="PROSITE" id="PS51123"/>
    </source>
</evidence>
<keyword evidence="11" id="KW-0282">Flagellum</keyword>
<evidence type="ECO:0000256" key="3">
    <source>
        <dbReference type="ARBA" id="ARBA00022475"/>
    </source>
</evidence>
<keyword evidence="11" id="KW-0969">Cilium</keyword>
<dbReference type="CDD" id="cd07185">
    <property type="entry name" value="OmpA_C-like"/>
    <property type="match status" value="1"/>
</dbReference>
<comment type="similarity">
    <text evidence="2">Belongs to the MotB family.</text>
</comment>
<sequence>MASDPPHHSVIEPEPDPADADPPKPGQRGAPAWMATFADIATLLMAFFVLILSFADFNQPRFKKVAGSLRDSFGVQREIEVLQQPLGTTSLDLRFSPSPEMALTEEMRQQTTESNRQTVETRPQDGESSDQDIARLAEALSEALVEALERGAVTPDEVERAVTLHLPERPEPVADTPAQEDKADRGQTPDDEGAPGDTPDAATLRARLAEAVEAARADAAREAGEKREGEVARSGSVTQGESAAQRTARLTRQRLQVALRREIDAGLVQVETAQDEVRITVGAGGAFGSGSADLTPEARRIISRVAFAGLDEAAEISVTGHSDTRPVGGGAFRDNWGLAAARAASVVREIEATGAVDPARLSAVSRGDTAPVADNATAEGRARNRRVELVVRY</sequence>
<dbReference type="RefSeq" id="WP_115978130.1">
    <property type="nucleotide sequence ID" value="NZ_QOHR01000002.1"/>
</dbReference>
<keyword evidence="11" id="KW-0966">Cell projection</keyword>
<dbReference type="GO" id="GO:0005886">
    <property type="term" value="C:plasma membrane"/>
    <property type="evidence" value="ECO:0007669"/>
    <property type="project" value="UniProtKB-SubCell"/>
</dbReference>
<organism evidence="11 12">
    <name type="scientific">Rhodosalinus sediminis</name>
    <dbReference type="NCBI Taxonomy" id="1940533"/>
    <lineage>
        <taxon>Bacteria</taxon>
        <taxon>Pseudomonadati</taxon>
        <taxon>Pseudomonadota</taxon>
        <taxon>Alphaproteobacteria</taxon>
        <taxon>Rhodobacterales</taxon>
        <taxon>Paracoccaceae</taxon>
        <taxon>Rhodosalinus</taxon>
    </lineage>
</organism>
<evidence type="ECO:0000313" key="11">
    <source>
        <dbReference type="EMBL" id="REC58375.1"/>
    </source>
</evidence>
<dbReference type="InterPro" id="IPR050330">
    <property type="entry name" value="Bact_OuterMem_StrucFunc"/>
</dbReference>
<name>A0A3D9BXY2_9RHOB</name>
<dbReference type="PROSITE" id="PS51123">
    <property type="entry name" value="OMPA_2"/>
    <property type="match status" value="1"/>
</dbReference>
<dbReference type="PANTHER" id="PTHR30329:SF21">
    <property type="entry name" value="LIPOPROTEIN YIAD-RELATED"/>
    <property type="match status" value="1"/>
</dbReference>
<comment type="subcellular location">
    <subcellularLocation>
        <location evidence="1">Cell membrane</location>
        <topology evidence="1">Single-pass membrane protein</topology>
    </subcellularLocation>
</comment>
<evidence type="ECO:0000256" key="5">
    <source>
        <dbReference type="ARBA" id="ARBA00022989"/>
    </source>
</evidence>
<comment type="caution">
    <text evidence="11">The sequence shown here is derived from an EMBL/GenBank/DDBJ whole genome shotgun (WGS) entry which is preliminary data.</text>
</comment>
<keyword evidence="4 9" id="KW-0812">Transmembrane</keyword>
<dbReference type="InterPro" id="IPR006665">
    <property type="entry name" value="OmpA-like"/>
</dbReference>
<feature type="compositionally biased region" description="Basic and acidic residues" evidence="8">
    <location>
        <begin position="1"/>
        <end position="11"/>
    </location>
</feature>
<dbReference type="SUPFAM" id="SSF103088">
    <property type="entry name" value="OmpA-like"/>
    <property type="match status" value="1"/>
</dbReference>
<feature type="compositionally biased region" description="Basic and acidic residues" evidence="8">
    <location>
        <begin position="163"/>
        <end position="172"/>
    </location>
</feature>
<gene>
    <name evidence="11" type="ORF">DRV84_02065</name>
</gene>
<evidence type="ECO:0000256" key="8">
    <source>
        <dbReference type="SAM" id="MobiDB-lite"/>
    </source>
</evidence>
<evidence type="ECO:0000256" key="2">
    <source>
        <dbReference type="ARBA" id="ARBA00008914"/>
    </source>
</evidence>
<dbReference type="PANTHER" id="PTHR30329">
    <property type="entry name" value="STATOR ELEMENT OF FLAGELLAR MOTOR COMPLEX"/>
    <property type="match status" value="1"/>
</dbReference>
<proteinExistence type="inferred from homology"/>
<evidence type="ECO:0000256" key="6">
    <source>
        <dbReference type="ARBA" id="ARBA00023136"/>
    </source>
</evidence>
<evidence type="ECO:0000256" key="7">
    <source>
        <dbReference type="PROSITE-ProRule" id="PRU00473"/>
    </source>
</evidence>
<feature type="region of interest" description="Disordered" evidence="8">
    <location>
        <begin position="163"/>
        <end position="200"/>
    </location>
</feature>
<feature type="compositionally biased region" description="Polar residues" evidence="8">
    <location>
        <begin position="109"/>
        <end position="121"/>
    </location>
</feature>
<evidence type="ECO:0000256" key="4">
    <source>
        <dbReference type="ARBA" id="ARBA00022692"/>
    </source>
</evidence>
<keyword evidence="6 7" id="KW-0472">Membrane</keyword>
<dbReference type="Pfam" id="PF13677">
    <property type="entry name" value="MotB_plug"/>
    <property type="match status" value="1"/>
</dbReference>
<dbReference type="InterPro" id="IPR036737">
    <property type="entry name" value="OmpA-like_sf"/>
</dbReference>
<accession>A0A3D9BXY2</accession>
<dbReference type="Gene3D" id="3.30.1330.60">
    <property type="entry name" value="OmpA-like domain"/>
    <property type="match status" value="1"/>
</dbReference>
<dbReference type="Proteomes" id="UP000257131">
    <property type="component" value="Unassembled WGS sequence"/>
</dbReference>
<dbReference type="Pfam" id="PF00691">
    <property type="entry name" value="OmpA"/>
    <property type="match status" value="1"/>
</dbReference>
<reference evidence="11 12" key="1">
    <citation type="journal article" date="2017" name="Int. J. Syst. Evol. Microbiol.">
        <title>Rhodosalinus sediminis gen. nov., sp. nov., isolated from marine saltern.</title>
        <authorList>
            <person name="Guo L.Y."/>
            <person name="Ling S.K."/>
            <person name="Li C.M."/>
            <person name="Chen G.J."/>
            <person name="Du Z.J."/>
        </authorList>
    </citation>
    <scope>NUCLEOTIDE SEQUENCE [LARGE SCALE GENOMIC DNA]</scope>
    <source>
        <strain evidence="11 12">WDN1C137</strain>
    </source>
</reference>
<dbReference type="OrthoDB" id="7170686at2"/>
<evidence type="ECO:0000256" key="9">
    <source>
        <dbReference type="SAM" id="Phobius"/>
    </source>
</evidence>
<feature type="compositionally biased region" description="Basic and acidic residues" evidence="8">
    <location>
        <begin position="213"/>
        <end position="231"/>
    </location>
</feature>
<keyword evidence="12" id="KW-1185">Reference proteome</keyword>
<feature type="region of interest" description="Disordered" evidence="8">
    <location>
        <begin position="213"/>
        <end position="248"/>
    </location>
</feature>
<protein>
    <submittedName>
        <fullName evidence="11">Flagellar motor protein MotB</fullName>
    </submittedName>
</protein>
<evidence type="ECO:0000256" key="1">
    <source>
        <dbReference type="ARBA" id="ARBA00004162"/>
    </source>
</evidence>
<feature type="domain" description="OmpA-like" evidence="10">
    <location>
        <begin position="274"/>
        <end position="393"/>
    </location>
</feature>